<dbReference type="Gene3D" id="3.40.50.300">
    <property type="entry name" value="P-loop containing nucleotide triphosphate hydrolases"/>
    <property type="match status" value="1"/>
</dbReference>
<feature type="domain" description="ABC transporter" evidence="3">
    <location>
        <begin position="16"/>
        <end position="80"/>
    </location>
</feature>
<dbReference type="EMBL" id="RWGY01000051">
    <property type="protein sequence ID" value="TVU05023.1"/>
    <property type="molecule type" value="Genomic_DNA"/>
</dbReference>
<accession>A0A5J9T130</accession>
<dbReference type="Pfam" id="PF00005">
    <property type="entry name" value="ABC_tran"/>
    <property type="match status" value="1"/>
</dbReference>
<dbReference type="OrthoDB" id="6500128at2759"/>
<reference evidence="4 5" key="1">
    <citation type="journal article" date="2019" name="Sci. Rep.">
        <title>A high-quality genome of Eragrostis curvula grass provides insights into Poaceae evolution and supports new strategies to enhance forage quality.</title>
        <authorList>
            <person name="Carballo J."/>
            <person name="Santos B.A.C.M."/>
            <person name="Zappacosta D."/>
            <person name="Garbus I."/>
            <person name="Selva J.P."/>
            <person name="Gallo C.A."/>
            <person name="Diaz A."/>
            <person name="Albertini E."/>
            <person name="Caccamo M."/>
            <person name="Echenique V."/>
        </authorList>
    </citation>
    <scope>NUCLEOTIDE SEQUENCE [LARGE SCALE GENOMIC DNA]</scope>
    <source>
        <strain evidence="5">cv. Victoria</strain>
        <tissue evidence="4">Leaf</tissue>
    </source>
</reference>
<dbReference type="GO" id="GO:0042626">
    <property type="term" value="F:ATPase-coupled transmembrane transporter activity"/>
    <property type="evidence" value="ECO:0007669"/>
    <property type="project" value="TreeGrafter"/>
</dbReference>
<gene>
    <name evidence="4" type="ORF">EJB05_48171</name>
</gene>
<evidence type="ECO:0000313" key="4">
    <source>
        <dbReference type="EMBL" id="TVU05023.1"/>
    </source>
</evidence>
<evidence type="ECO:0000256" key="1">
    <source>
        <dbReference type="ARBA" id="ARBA00022741"/>
    </source>
</evidence>
<comment type="caution">
    <text evidence="4">The sequence shown here is derived from an EMBL/GenBank/DDBJ whole genome shotgun (WGS) entry which is preliminary data.</text>
</comment>
<evidence type="ECO:0000256" key="2">
    <source>
        <dbReference type="ARBA" id="ARBA00022840"/>
    </source>
</evidence>
<dbReference type="InterPro" id="IPR050173">
    <property type="entry name" value="ABC_transporter_C-like"/>
</dbReference>
<proteinExistence type="predicted"/>
<dbReference type="GO" id="GO:0016887">
    <property type="term" value="F:ATP hydrolysis activity"/>
    <property type="evidence" value="ECO:0007669"/>
    <property type="project" value="InterPro"/>
</dbReference>
<dbReference type="InterPro" id="IPR027417">
    <property type="entry name" value="P-loop_NTPase"/>
</dbReference>
<name>A0A5J9T130_9POAL</name>
<dbReference type="PANTHER" id="PTHR24223:SF165">
    <property type="entry name" value="ABC TRANSPORTER C FAMILY MEMBER 15-RELATED"/>
    <property type="match status" value="1"/>
</dbReference>
<evidence type="ECO:0000259" key="3">
    <source>
        <dbReference type="Pfam" id="PF00005"/>
    </source>
</evidence>
<dbReference type="InterPro" id="IPR003439">
    <property type="entry name" value="ABC_transporter-like_ATP-bd"/>
</dbReference>
<dbReference type="Gramene" id="TVU05023">
    <property type="protein sequence ID" value="TVU05023"/>
    <property type="gene ID" value="EJB05_48171"/>
</dbReference>
<sequence>MFEGMVRGSLDPLNEYSDQRVWEILDKCQLGDIVRQNPKKLDSTVAENGENWSVGQRQLFCLGRVLLKRSNLLVLDEATASVDSSTDAIIQETIPKDFGDCTVSHRIHTVMDSDLIIVFSEGHAIKITSEQ</sequence>
<protein>
    <recommendedName>
        <fullName evidence="3">ABC transporter domain-containing protein</fullName>
    </recommendedName>
</protein>
<dbReference type="GO" id="GO:0016020">
    <property type="term" value="C:membrane"/>
    <property type="evidence" value="ECO:0007669"/>
    <property type="project" value="TreeGrafter"/>
</dbReference>
<keyword evidence="2" id="KW-0067">ATP-binding</keyword>
<dbReference type="AlphaFoldDB" id="A0A5J9T130"/>
<keyword evidence="1" id="KW-0547">Nucleotide-binding</keyword>
<dbReference type="Proteomes" id="UP000324897">
    <property type="component" value="Unassembled WGS sequence"/>
</dbReference>
<keyword evidence="5" id="KW-1185">Reference proteome</keyword>
<organism evidence="4 5">
    <name type="scientific">Eragrostis curvula</name>
    <name type="common">weeping love grass</name>
    <dbReference type="NCBI Taxonomy" id="38414"/>
    <lineage>
        <taxon>Eukaryota</taxon>
        <taxon>Viridiplantae</taxon>
        <taxon>Streptophyta</taxon>
        <taxon>Embryophyta</taxon>
        <taxon>Tracheophyta</taxon>
        <taxon>Spermatophyta</taxon>
        <taxon>Magnoliopsida</taxon>
        <taxon>Liliopsida</taxon>
        <taxon>Poales</taxon>
        <taxon>Poaceae</taxon>
        <taxon>PACMAD clade</taxon>
        <taxon>Chloridoideae</taxon>
        <taxon>Eragrostideae</taxon>
        <taxon>Eragrostidinae</taxon>
        <taxon>Eragrostis</taxon>
    </lineage>
</organism>
<dbReference type="SUPFAM" id="SSF52540">
    <property type="entry name" value="P-loop containing nucleoside triphosphate hydrolases"/>
    <property type="match status" value="1"/>
</dbReference>
<dbReference type="PANTHER" id="PTHR24223">
    <property type="entry name" value="ATP-BINDING CASSETTE SUB-FAMILY C"/>
    <property type="match status" value="1"/>
</dbReference>
<dbReference type="GO" id="GO:0005524">
    <property type="term" value="F:ATP binding"/>
    <property type="evidence" value="ECO:0007669"/>
    <property type="project" value="UniProtKB-KW"/>
</dbReference>
<evidence type="ECO:0000313" key="5">
    <source>
        <dbReference type="Proteomes" id="UP000324897"/>
    </source>
</evidence>